<dbReference type="Pfam" id="PF22286">
    <property type="entry name" value="RHG20_PH"/>
    <property type="match status" value="1"/>
</dbReference>
<dbReference type="RefSeq" id="XP_060050668.1">
    <property type="nucleotide sequence ID" value="XM_060194685.1"/>
</dbReference>
<evidence type="ECO:0000313" key="4">
    <source>
        <dbReference type="RefSeq" id="XP_060050668.1"/>
    </source>
</evidence>
<protein>
    <submittedName>
        <fullName evidence="4">Uncharacterized protein LOC132539438 isoform X1</fullName>
    </submittedName>
</protein>
<dbReference type="GeneID" id="132539438"/>
<dbReference type="Proteomes" id="UP001652624">
    <property type="component" value="Chromosome 7"/>
</dbReference>
<gene>
    <name evidence="4" type="primary">LOC132539438</name>
</gene>
<accession>A0ABM3XPC8</accession>
<feature type="region of interest" description="Disordered" evidence="1">
    <location>
        <begin position="158"/>
        <end position="202"/>
    </location>
</feature>
<dbReference type="Gene3D" id="2.30.29.30">
    <property type="entry name" value="Pleckstrin-homology domain (PH domain)/Phosphotyrosine-binding domain (PTB)"/>
    <property type="match status" value="1"/>
</dbReference>
<keyword evidence="3" id="KW-1185">Reference proteome</keyword>
<organism evidence="3 4">
    <name type="scientific">Erinaceus europaeus</name>
    <name type="common">Western European hedgehog</name>
    <dbReference type="NCBI Taxonomy" id="9365"/>
    <lineage>
        <taxon>Eukaryota</taxon>
        <taxon>Metazoa</taxon>
        <taxon>Chordata</taxon>
        <taxon>Craniata</taxon>
        <taxon>Vertebrata</taxon>
        <taxon>Euteleostomi</taxon>
        <taxon>Mammalia</taxon>
        <taxon>Eutheria</taxon>
        <taxon>Laurasiatheria</taxon>
        <taxon>Eulipotyphla</taxon>
        <taxon>Erinaceidae</taxon>
        <taxon>Erinaceinae</taxon>
        <taxon>Erinaceus</taxon>
    </lineage>
</organism>
<evidence type="ECO:0000313" key="3">
    <source>
        <dbReference type="Proteomes" id="UP001652624"/>
    </source>
</evidence>
<dbReference type="InterPro" id="IPR011993">
    <property type="entry name" value="PH-like_dom_sf"/>
</dbReference>
<sequence>MCSRGSSEDTAASEGEDAWEGPYGRLLLATTATVKRGRRRQARQLHLYANVLLISSSKFESNFTIKHSVPLRSLWVSAYLERSRRATSRDRRSLVLGWPRNSFVVTFSSVQQKQEWHSCLESCMVLANDRDQPGMTPQDTLPVQREDGACEPFHLEQMTSETSRQLVPNPRQQGRSQQGRGVLADGRGSRMGFRGNTRNSQPLGTLLDEHSFSIMYQQEATWQQSLFMQMRVAPVILRGPSTLALGAAQCPPSVRVRRDRGACSRPQDSSSTVLRCSSYSIFTGVTGPIICVLAQHEMCLTSKDNETPDTVMGHQQDCGQEMGELPTTELLSQRPQDSTSVFIITEPYDLEQTSEETPGVSAVGAATWPAPPHIIKCSPYQGAKMALHWQYKENIFSTLYSREDICGYSPHIHGAPKVPRALALLALHASEETETLRICGDRATPSLSLYTFNMHRTIFHQKVQVMDVIDYLQSILVKKVITMTSCISPR</sequence>
<name>A0ABM3XPC8_ERIEU</name>
<proteinExistence type="predicted"/>
<evidence type="ECO:0000259" key="2">
    <source>
        <dbReference type="Pfam" id="PF22286"/>
    </source>
</evidence>
<feature type="compositionally biased region" description="Low complexity" evidence="1">
    <location>
        <begin position="171"/>
        <end position="181"/>
    </location>
</feature>
<dbReference type="PANTHER" id="PTHR23179">
    <property type="entry name" value="T-CELL ACTIVATION RHO GTPASE ACTIVATING PROTEIN-RELATED"/>
    <property type="match status" value="1"/>
</dbReference>
<dbReference type="InterPro" id="IPR047887">
    <property type="entry name" value="ARHGAP20_PH"/>
</dbReference>
<evidence type="ECO:0000256" key="1">
    <source>
        <dbReference type="SAM" id="MobiDB-lite"/>
    </source>
</evidence>
<feature type="domain" description="ARHGAP20 PH" evidence="2">
    <location>
        <begin position="26"/>
        <end position="118"/>
    </location>
</feature>
<dbReference type="SUPFAM" id="SSF50729">
    <property type="entry name" value="PH domain-like"/>
    <property type="match status" value="1"/>
</dbReference>
<reference evidence="4" key="1">
    <citation type="submission" date="2025-08" db="UniProtKB">
        <authorList>
            <consortium name="RefSeq"/>
        </authorList>
    </citation>
    <scope>IDENTIFICATION</scope>
</reference>
<dbReference type="PANTHER" id="PTHR23179:SF37">
    <property type="entry name" value="1700006A11RIK PROTEIN"/>
    <property type="match status" value="1"/>
</dbReference>